<gene>
    <name evidence="1" type="ORF">GXM_06414</name>
</gene>
<dbReference type="GO" id="GO:0016301">
    <property type="term" value="F:kinase activity"/>
    <property type="evidence" value="ECO:0007669"/>
    <property type="project" value="UniProtKB-KW"/>
</dbReference>
<reference evidence="1 2" key="1">
    <citation type="submission" date="2019-10" db="EMBL/GenBank/DDBJ databases">
        <title>Genomic and transcriptomic insights into the perfect genentic adaptation of a filamentous nitrogen-fixing cyanobacterium to rice fields.</title>
        <authorList>
            <person name="Chen Z."/>
        </authorList>
    </citation>
    <scope>NUCLEOTIDE SEQUENCE [LARGE SCALE GENOMIC DNA]</scope>
    <source>
        <strain evidence="1">CCNUC1</strain>
    </source>
</reference>
<evidence type="ECO:0000313" key="1">
    <source>
        <dbReference type="EMBL" id="QFS48920.1"/>
    </source>
</evidence>
<organism evidence="1 2">
    <name type="scientific">Nostoc sphaeroides CCNUC1</name>
    <dbReference type="NCBI Taxonomy" id="2653204"/>
    <lineage>
        <taxon>Bacteria</taxon>
        <taxon>Bacillati</taxon>
        <taxon>Cyanobacteriota</taxon>
        <taxon>Cyanophyceae</taxon>
        <taxon>Nostocales</taxon>
        <taxon>Nostocaceae</taxon>
        <taxon>Nostoc</taxon>
    </lineage>
</organism>
<sequence length="38" mass="4355">MTIAQVMTQAVVTLRQSDSQDIFIALSLLRQHQTHYLP</sequence>
<keyword evidence="1" id="KW-0418">Kinase</keyword>
<accession>A0A5P8W8D5</accession>
<keyword evidence="2" id="KW-1185">Reference proteome</keyword>
<proteinExistence type="predicted"/>
<dbReference type="EMBL" id="CP045226">
    <property type="protein sequence ID" value="QFS48920.1"/>
    <property type="molecule type" value="Genomic_DNA"/>
</dbReference>
<dbReference type="KEGG" id="nsh:GXM_06414"/>
<keyword evidence="1" id="KW-0808">Transferase</keyword>
<protein>
    <submittedName>
        <fullName evidence="1">Histidine kinase</fullName>
    </submittedName>
</protein>
<dbReference type="AlphaFoldDB" id="A0A5P8W8D5"/>
<name>A0A5P8W8D5_9NOSO</name>
<dbReference type="Proteomes" id="UP000326678">
    <property type="component" value="Chromosome Gxm1"/>
</dbReference>
<evidence type="ECO:0000313" key="2">
    <source>
        <dbReference type="Proteomes" id="UP000326678"/>
    </source>
</evidence>